<evidence type="ECO:0000256" key="1">
    <source>
        <dbReference type="SAM" id="MobiDB-lite"/>
    </source>
</evidence>
<evidence type="ECO:0000313" key="3">
    <source>
        <dbReference type="EMBL" id="CAF4248676.1"/>
    </source>
</evidence>
<sequence length="326" mass="37950">MFLSTPVCYPPDKQQSEQSKILDKSRANTSTTQYLEKILQHSNLVKEVELIDIHKHCLVLSSDQYHLLVYNETKFMLFNNDLQQLKECHWNKVKIGVDIEDIQWSISGLELLILTGESLFKFNPLTFELNQIELNHSSGKHRFDSHFCYMTIDSDDNVLLNRDYGDSFEKYLLKTGQLIEQWTKSDIYGDHSKVFINQIYLNIQNNLLSMNVDVCGQGVIDLVDAKTMKLRKRMDLSDIHLAFLSNVGHYLFVASGLNWSRNIKIANYYLLSTSRGEMKKLKRDILNNRFICDLSLMNSNSCIILIENHVKKHQQLQLYKNTTKLS</sequence>
<dbReference type="AlphaFoldDB" id="A0A815II35"/>
<accession>A0A815II35</accession>
<reference evidence="2" key="1">
    <citation type="submission" date="2021-02" db="EMBL/GenBank/DDBJ databases">
        <authorList>
            <person name="Nowell W R."/>
        </authorList>
    </citation>
    <scope>NUCLEOTIDE SEQUENCE</scope>
</reference>
<gene>
    <name evidence="2" type="ORF">GPM918_LOCUS31627</name>
    <name evidence="3" type="ORF">SRO942_LOCUS32275</name>
</gene>
<proteinExistence type="predicted"/>
<dbReference type="EMBL" id="CAJOBC010072898">
    <property type="protein sequence ID" value="CAF4248676.1"/>
    <property type="molecule type" value="Genomic_DNA"/>
</dbReference>
<dbReference type="Proteomes" id="UP000681722">
    <property type="component" value="Unassembled WGS sequence"/>
</dbReference>
<protein>
    <submittedName>
        <fullName evidence="2">Uncharacterized protein</fullName>
    </submittedName>
</protein>
<organism evidence="2 4">
    <name type="scientific">Didymodactylos carnosus</name>
    <dbReference type="NCBI Taxonomy" id="1234261"/>
    <lineage>
        <taxon>Eukaryota</taxon>
        <taxon>Metazoa</taxon>
        <taxon>Spiralia</taxon>
        <taxon>Gnathifera</taxon>
        <taxon>Rotifera</taxon>
        <taxon>Eurotatoria</taxon>
        <taxon>Bdelloidea</taxon>
        <taxon>Philodinida</taxon>
        <taxon>Philodinidae</taxon>
        <taxon>Didymodactylos</taxon>
    </lineage>
</organism>
<comment type="caution">
    <text evidence="2">The sequence shown here is derived from an EMBL/GenBank/DDBJ whole genome shotgun (WGS) entry which is preliminary data.</text>
</comment>
<evidence type="ECO:0000313" key="2">
    <source>
        <dbReference type="EMBL" id="CAF1366220.1"/>
    </source>
</evidence>
<dbReference type="Proteomes" id="UP000663829">
    <property type="component" value="Unassembled WGS sequence"/>
</dbReference>
<feature type="region of interest" description="Disordered" evidence="1">
    <location>
        <begin position="1"/>
        <end position="25"/>
    </location>
</feature>
<evidence type="ECO:0000313" key="4">
    <source>
        <dbReference type="Proteomes" id="UP000663829"/>
    </source>
</evidence>
<dbReference type="EMBL" id="CAJNOQ010015674">
    <property type="protein sequence ID" value="CAF1366220.1"/>
    <property type="molecule type" value="Genomic_DNA"/>
</dbReference>
<keyword evidence="4" id="KW-1185">Reference proteome</keyword>
<name>A0A815II35_9BILA</name>